<comment type="caution">
    <text evidence="3">The sequence shown here is derived from an EMBL/GenBank/DDBJ whole genome shotgun (WGS) entry which is preliminary data.</text>
</comment>
<evidence type="ECO:0000313" key="3">
    <source>
        <dbReference type="EMBL" id="CAA0818279.1"/>
    </source>
</evidence>
<accession>A0A9N7N1V4</accession>
<name>A0A9N7N1V4_STRHE</name>
<dbReference type="InterPro" id="IPR016024">
    <property type="entry name" value="ARM-type_fold"/>
</dbReference>
<dbReference type="InterPro" id="IPR000225">
    <property type="entry name" value="Armadillo"/>
</dbReference>
<reference evidence="3" key="1">
    <citation type="submission" date="2019-12" db="EMBL/GenBank/DDBJ databases">
        <authorList>
            <person name="Scholes J."/>
        </authorList>
    </citation>
    <scope>NUCLEOTIDE SEQUENCE</scope>
</reference>
<dbReference type="SUPFAM" id="SSF48371">
    <property type="entry name" value="ARM repeat"/>
    <property type="match status" value="1"/>
</dbReference>
<dbReference type="InterPro" id="IPR011989">
    <property type="entry name" value="ARM-like"/>
</dbReference>
<keyword evidence="1" id="KW-0677">Repeat</keyword>
<dbReference type="SMART" id="SM00185">
    <property type="entry name" value="ARM"/>
    <property type="match status" value="4"/>
</dbReference>
<dbReference type="AlphaFoldDB" id="A0A9N7N1V4"/>
<dbReference type="Pfam" id="PF00514">
    <property type="entry name" value="Arm"/>
    <property type="match status" value="1"/>
</dbReference>
<organism evidence="3 4">
    <name type="scientific">Striga hermonthica</name>
    <name type="common">Purple witchweed</name>
    <name type="synonym">Buchnera hermonthica</name>
    <dbReference type="NCBI Taxonomy" id="68872"/>
    <lineage>
        <taxon>Eukaryota</taxon>
        <taxon>Viridiplantae</taxon>
        <taxon>Streptophyta</taxon>
        <taxon>Embryophyta</taxon>
        <taxon>Tracheophyta</taxon>
        <taxon>Spermatophyta</taxon>
        <taxon>Magnoliopsida</taxon>
        <taxon>eudicotyledons</taxon>
        <taxon>Gunneridae</taxon>
        <taxon>Pentapetalae</taxon>
        <taxon>asterids</taxon>
        <taxon>lamiids</taxon>
        <taxon>Lamiales</taxon>
        <taxon>Orobanchaceae</taxon>
        <taxon>Buchnereae</taxon>
        <taxon>Striga</taxon>
    </lineage>
</organism>
<dbReference type="PANTHER" id="PTHR46168">
    <property type="entry name" value="ARMADILLO REPEAT ONLY 4"/>
    <property type="match status" value="1"/>
</dbReference>
<gene>
    <name evidence="3" type="ORF">SHERM_01142</name>
</gene>
<evidence type="ECO:0000256" key="2">
    <source>
        <dbReference type="PROSITE-ProRule" id="PRU00259"/>
    </source>
</evidence>
<dbReference type="OrthoDB" id="1683831at2759"/>
<dbReference type="PROSITE" id="PS50176">
    <property type="entry name" value="ARM_REPEAT"/>
    <property type="match status" value="1"/>
</dbReference>
<dbReference type="Gene3D" id="1.25.10.10">
    <property type="entry name" value="Leucine-rich Repeat Variant"/>
    <property type="match status" value="2"/>
</dbReference>
<evidence type="ECO:0000313" key="4">
    <source>
        <dbReference type="Proteomes" id="UP001153555"/>
    </source>
</evidence>
<dbReference type="PANTHER" id="PTHR46168:SF1">
    <property type="entry name" value="ARMADILLO REPEAT ONLY 4"/>
    <property type="match status" value="1"/>
</dbReference>
<protein>
    <submittedName>
        <fullName evidence="3">Armadillo repeat only 4</fullName>
    </submittedName>
</protein>
<proteinExistence type="predicted"/>
<evidence type="ECO:0000256" key="1">
    <source>
        <dbReference type="ARBA" id="ARBA00022737"/>
    </source>
</evidence>
<keyword evidence="4" id="KW-1185">Reference proteome</keyword>
<dbReference type="EMBL" id="CACSLK010016925">
    <property type="protein sequence ID" value="CAA0818279.1"/>
    <property type="molecule type" value="Genomic_DNA"/>
</dbReference>
<dbReference type="Proteomes" id="UP001153555">
    <property type="component" value="Unassembled WGS sequence"/>
</dbReference>
<sequence length="471" mass="51423">MAAKPTSTAVAPTTTVAAAALQKPRPIDQQEKRIGDVLSYPILLADQISDAVRESDSFKFECSELLNLLESSAADMRWVLSIFDAGASAAGGGGIILTLPPIASNDPILSWVWSFIASLHSGQLPVKTEAANELSSLARDNDRNKQIIIEEGGILPLLKLLKDNSSIEAQFAAASALFNLANDKERVTSIIDQSAVPIIVQILGDSPMKVQIRLANLIAKMAEHSPLAKEDFARENAIRPLVTLLSFNLFMDDPKLKLGKHSLHSLVQINKEIDKKDSYKHYGYRKDRENEKPEVKLELKTSCAEALRMLAKDSVQNSRRITETKGLLCLAKPLVELLGHRNGDVAAEVAGSLGKFACPDNFLCAEHCKTIIDFGGVPPLIRLLRGNEKAQLNGLVLTCYLAIHAGKSEDLERAGILGAFEGVDRAFIAQYPKLRELISQAVYQLSVFHQSHSGLLVAQRHSGLLVAQRQF</sequence>
<feature type="repeat" description="ARM" evidence="2">
    <location>
        <begin position="152"/>
        <end position="195"/>
    </location>
</feature>